<dbReference type="InterPro" id="IPR027417">
    <property type="entry name" value="P-loop_NTPase"/>
</dbReference>
<dbReference type="PROSITE" id="PS50011">
    <property type="entry name" value="PROTEIN_KINASE_DOM"/>
    <property type="match status" value="1"/>
</dbReference>
<dbReference type="InterPro" id="IPR000719">
    <property type="entry name" value="Prot_kinase_dom"/>
</dbReference>
<keyword evidence="8" id="KW-0418">Kinase</keyword>
<organism evidence="17 18">
    <name type="scientific">Triticum turgidum subsp. durum</name>
    <name type="common">Durum wheat</name>
    <name type="synonym">Triticum durum</name>
    <dbReference type="NCBI Taxonomy" id="4567"/>
    <lineage>
        <taxon>Eukaryota</taxon>
        <taxon>Viridiplantae</taxon>
        <taxon>Streptophyta</taxon>
        <taxon>Embryophyta</taxon>
        <taxon>Tracheophyta</taxon>
        <taxon>Spermatophyta</taxon>
        <taxon>Magnoliopsida</taxon>
        <taxon>Liliopsida</taxon>
        <taxon>Poales</taxon>
        <taxon>Poaceae</taxon>
        <taxon>BOP clade</taxon>
        <taxon>Pooideae</taxon>
        <taxon>Triticodae</taxon>
        <taxon>Triticeae</taxon>
        <taxon>Triticinae</taxon>
        <taxon>Triticum</taxon>
    </lineage>
</organism>
<dbReference type="PROSITE" id="PS00107">
    <property type="entry name" value="PROTEIN_KINASE_ATP"/>
    <property type="match status" value="1"/>
</dbReference>
<evidence type="ECO:0000256" key="9">
    <source>
        <dbReference type="ARBA" id="ARBA00022821"/>
    </source>
</evidence>
<dbReference type="SUPFAM" id="SSF52540">
    <property type="entry name" value="P-loop containing nucleoside triphosphate hydrolases"/>
    <property type="match status" value="1"/>
</dbReference>
<evidence type="ECO:0000256" key="10">
    <source>
        <dbReference type="ARBA" id="ARBA00022840"/>
    </source>
</evidence>
<dbReference type="GO" id="GO:0006952">
    <property type="term" value="P:defense response"/>
    <property type="evidence" value="ECO:0007669"/>
    <property type="project" value="UniProtKB-KW"/>
</dbReference>
<evidence type="ECO:0000313" key="17">
    <source>
        <dbReference type="EMBL" id="VAH86578.1"/>
    </source>
</evidence>
<dbReference type="GO" id="GO:0043531">
    <property type="term" value="F:ADP binding"/>
    <property type="evidence" value="ECO:0007669"/>
    <property type="project" value="InterPro"/>
</dbReference>
<keyword evidence="14" id="KW-0175">Coiled coil</keyword>
<keyword evidence="10 13" id="KW-0067">ATP-binding</keyword>
<dbReference type="PROSITE" id="PS00108">
    <property type="entry name" value="PROTEIN_KINASE_ST"/>
    <property type="match status" value="1"/>
</dbReference>
<dbReference type="EC" id="2.7.11.1" evidence="2"/>
<evidence type="ECO:0000256" key="4">
    <source>
        <dbReference type="ARBA" id="ARBA00022614"/>
    </source>
</evidence>
<keyword evidence="6" id="KW-0677">Repeat</keyword>
<comment type="catalytic activity">
    <reaction evidence="12">
        <text>L-seryl-[protein] + ATP = O-phospho-L-seryl-[protein] + ADP + H(+)</text>
        <dbReference type="Rhea" id="RHEA:17989"/>
        <dbReference type="Rhea" id="RHEA-COMP:9863"/>
        <dbReference type="Rhea" id="RHEA-COMP:11604"/>
        <dbReference type="ChEBI" id="CHEBI:15378"/>
        <dbReference type="ChEBI" id="CHEBI:29999"/>
        <dbReference type="ChEBI" id="CHEBI:30616"/>
        <dbReference type="ChEBI" id="CHEBI:83421"/>
        <dbReference type="ChEBI" id="CHEBI:456216"/>
        <dbReference type="EC" id="2.7.11.1"/>
    </reaction>
</comment>
<dbReference type="Gramene" id="TRITD3Bv1G281140.2">
    <property type="protein sequence ID" value="TRITD3Bv1G281140.2"/>
    <property type="gene ID" value="TRITD3Bv1G281140"/>
</dbReference>
<dbReference type="InterPro" id="IPR013783">
    <property type="entry name" value="Ig-like_fold"/>
</dbReference>
<evidence type="ECO:0000259" key="15">
    <source>
        <dbReference type="PROSITE" id="PS50011"/>
    </source>
</evidence>
<proteinExistence type="inferred from homology"/>
<dbReference type="SUPFAM" id="SSF56112">
    <property type="entry name" value="Protein kinase-like (PK-like)"/>
    <property type="match status" value="1"/>
</dbReference>
<evidence type="ECO:0000256" key="13">
    <source>
        <dbReference type="PROSITE-ProRule" id="PRU10141"/>
    </source>
</evidence>
<protein>
    <recommendedName>
        <fullName evidence="2">non-specific serine/threonine protein kinase</fullName>
        <ecNumber evidence="2">2.7.11.1</ecNumber>
    </recommendedName>
</protein>
<feature type="coiled-coil region" evidence="14">
    <location>
        <begin position="546"/>
        <end position="573"/>
    </location>
</feature>
<evidence type="ECO:0000256" key="5">
    <source>
        <dbReference type="ARBA" id="ARBA00022679"/>
    </source>
</evidence>
<evidence type="ECO:0000256" key="3">
    <source>
        <dbReference type="ARBA" id="ARBA00022527"/>
    </source>
</evidence>
<evidence type="ECO:0000259" key="16">
    <source>
        <dbReference type="PROSITE" id="PS50202"/>
    </source>
</evidence>
<evidence type="ECO:0000256" key="12">
    <source>
        <dbReference type="ARBA" id="ARBA00048679"/>
    </source>
</evidence>
<dbReference type="InterPro" id="IPR000535">
    <property type="entry name" value="MSP_dom"/>
</dbReference>
<dbReference type="PROSITE" id="PS50202">
    <property type="entry name" value="MSP"/>
    <property type="match status" value="1"/>
</dbReference>
<keyword evidence="7 13" id="KW-0547">Nucleotide-binding</keyword>
<keyword evidence="18" id="KW-1185">Reference proteome</keyword>
<dbReference type="SUPFAM" id="SSF49354">
    <property type="entry name" value="PapD-like"/>
    <property type="match status" value="1"/>
</dbReference>
<keyword evidence="5" id="KW-0808">Transferase</keyword>
<dbReference type="InterPro" id="IPR017441">
    <property type="entry name" value="Protein_kinase_ATP_BS"/>
</dbReference>
<dbReference type="OMA" id="LELRFHF"/>
<dbReference type="PANTHER" id="PTHR45707:SF50">
    <property type="entry name" value="VESICLE-ASSOCIATED PROTEIN 1-1"/>
    <property type="match status" value="1"/>
</dbReference>
<evidence type="ECO:0000256" key="8">
    <source>
        <dbReference type="ARBA" id="ARBA00022777"/>
    </source>
</evidence>
<feature type="binding site" evidence="13">
    <location>
        <position position="59"/>
    </location>
    <ligand>
        <name>ATP</name>
        <dbReference type="ChEBI" id="CHEBI:30616"/>
    </ligand>
</feature>
<evidence type="ECO:0000256" key="14">
    <source>
        <dbReference type="SAM" id="Coils"/>
    </source>
</evidence>
<dbReference type="Gene3D" id="2.60.40.10">
    <property type="entry name" value="Immunoglobulins"/>
    <property type="match status" value="1"/>
</dbReference>
<dbReference type="InterPro" id="IPR008271">
    <property type="entry name" value="Ser/Thr_kinase_AS"/>
</dbReference>
<feature type="domain" description="Protein kinase" evidence="15">
    <location>
        <begin position="32"/>
        <end position="308"/>
    </location>
</feature>
<evidence type="ECO:0000313" key="18">
    <source>
        <dbReference type="Proteomes" id="UP000324705"/>
    </source>
</evidence>
<reference evidence="17 18" key="1">
    <citation type="submission" date="2017-09" db="EMBL/GenBank/DDBJ databases">
        <authorList>
            <consortium name="International Durum Wheat Genome Sequencing Consortium (IDWGSC)"/>
            <person name="Milanesi L."/>
        </authorList>
    </citation>
    <scope>NUCLEOTIDE SEQUENCE [LARGE SCALE GENOMIC DNA]</scope>
    <source>
        <strain evidence="18">cv. Svevo</strain>
    </source>
</reference>
<keyword evidence="4" id="KW-0433">Leucine-rich repeat</keyword>
<dbReference type="InterPro" id="IPR011009">
    <property type="entry name" value="Kinase-like_dom_sf"/>
</dbReference>
<dbReference type="Gene3D" id="3.40.50.300">
    <property type="entry name" value="P-loop containing nucleotide triphosphate hydrolases"/>
    <property type="match status" value="1"/>
</dbReference>
<dbReference type="InterPro" id="IPR038005">
    <property type="entry name" value="RX-like_CC"/>
</dbReference>
<feature type="domain" description="MSP" evidence="16">
    <location>
        <begin position="323"/>
        <end position="441"/>
    </location>
</feature>
<evidence type="ECO:0000256" key="2">
    <source>
        <dbReference type="ARBA" id="ARBA00012513"/>
    </source>
</evidence>
<evidence type="ECO:0000256" key="11">
    <source>
        <dbReference type="ARBA" id="ARBA00047899"/>
    </source>
</evidence>
<dbReference type="Gene3D" id="1.20.5.4130">
    <property type="match status" value="1"/>
</dbReference>
<dbReference type="InterPro" id="IPR041118">
    <property type="entry name" value="Rx_N"/>
</dbReference>
<accession>A0A9R1QZK2</accession>
<dbReference type="InterPro" id="IPR008962">
    <property type="entry name" value="PapD-like_sf"/>
</dbReference>
<dbReference type="Pfam" id="PF00931">
    <property type="entry name" value="NB-ARC"/>
    <property type="match status" value="1"/>
</dbReference>
<evidence type="ECO:0000256" key="7">
    <source>
        <dbReference type="ARBA" id="ARBA00022741"/>
    </source>
</evidence>
<dbReference type="Proteomes" id="UP000324705">
    <property type="component" value="Chromosome 3B"/>
</dbReference>
<evidence type="ECO:0000256" key="1">
    <source>
        <dbReference type="ARBA" id="ARBA00008894"/>
    </source>
</evidence>
<comment type="catalytic activity">
    <reaction evidence="11">
        <text>L-threonyl-[protein] + ATP = O-phospho-L-threonyl-[protein] + ADP + H(+)</text>
        <dbReference type="Rhea" id="RHEA:46608"/>
        <dbReference type="Rhea" id="RHEA-COMP:11060"/>
        <dbReference type="Rhea" id="RHEA-COMP:11605"/>
        <dbReference type="ChEBI" id="CHEBI:15378"/>
        <dbReference type="ChEBI" id="CHEBI:30013"/>
        <dbReference type="ChEBI" id="CHEBI:30616"/>
        <dbReference type="ChEBI" id="CHEBI:61977"/>
        <dbReference type="ChEBI" id="CHEBI:456216"/>
        <dbReference type="EC" id="2.7.11.1"/>
    </reaction>
</comment>
<dbReference type="GO" id="GO:0004674">
    <property type="term" value="F:protein serine/threonine kinase activity"/>
    <property type="evidence" value="ECO:0007669"/>
    <property type="project" value="UniProtKB-KW"/>
</dbReference>
<sequence>MGETNVLERIFYGLEKPTDLALALLQEITENFSENRKIGKGGFGEVYKGMLQNCIVVVKRIIVSEHTVDDRFFDCEVKNLMKVSHLNVVRFLGFCSNTHREAIQFPGSADFVFVQKRERLLCFEYINNGSLDKHITDELRGLEWSVRYEIIKGILHGLRYLHMEINIIHMDLKPSNIMLDNDMVPKITDFGLSRLAKITHTSGTRFITHGYCAPEYENCGKMSKKVDMYSLGVIIIELVTGRKGDPNKTNVLRRWRHRWNNSPMHSLRSQCQQVTRCLDIGARCRKKEPEDRPSISAIIDILSNSESMDEHIDQISLCMDDDMLGINPLELRFPFELQKQMSSMVMPINKTKNYYAFNIETPGKQYRTEPNKGILSPQSEDTIQIALEIQETTPHDLPYSDNFIVQSTKVNGDFRAEDITKYMFQKEPVEVDEVNLTVVVYENEGPKEDLKIREDTKKKQKSMIESALSTDKPGVNTTHEAEAIHMEINSISYKYARGQCIKQPERLSFLTTPRLLCNQQTNMSDRAVDLVTGAMGSLHHKLDDLLKEEYNLEKSMKEEIDFLSEELRDMQLAIRKVSGVHRHNLDDDVMHWVDTVREMSYDIEDVVDGFLVHDEPPSNTSFFRGLIENMFNHFKWGKTHNPIEDAVKDIKKQVEVVAERRKRWKVDETMANVASKITIDPRISAIYKDQKELVGIKEPSNVLIQWLSDKDGAMDVSKQQLKIVSIVGFAGLGKTTLAKAVYNQLQSQFGPKAFVPVGRNPNLKNVFEAILHGLSKESNAENLNEMQLINKIRGLLKNMRYAPSTLDKIRGLFKLQYLIN</sequence>
<dbReference type="Gene3D" id="1.10.510.10">
    <property type="entry name" value="Transferase(Phosphotransferase) domain 1"/>
    <property type="match status" value="1"/>
</dbReference>
<dbReference type="InterPro" id="IPR002182">
    <property type="entry name" value="NB-ARC"/>
</dbReference>
<dbReference type="PANTHER" id="PTHR45707">
    <property type="entry name" value="C2 CALCIUM/LIPID-BINDING PLANT PHOSPHORIBOSYLTRANSFERASE FAMILY PROTEIN"/>
    <property type="match status" value="1"/>
</dbReference>
<dbReference type="AlphaFoldDB" id="A0A9R1QZK2"/>
<keyword evidence="9" id="KW-0611">Plant defense</keyword>
<dbReference type="Pfam" id="PF00635">
    <property type="entry name" value="Motile_Sperm"/>
    <property type="match status" value="1"/>
</dbReference>
<dbReference type="CDD" id="cd14798">
    <property type="entry name" value="RX-CC_like"/>
    <property type="match status" value="1"/>
</dbReference>
<dbReference type="EMBL" id="LT934116">
    <property type="protein sequence ID" value="VAH86578.1"/>
    <property type="molecule type" value="Genomic_DNA"/>
</dbReference>
<dbReference type="Pfam" id="PF18052">
    <property type="entry name" value="Rx_N"/>
    <property type="match status" value="1"/>
</dbReference>
<dbReference type="GO" id="GO:0005524">
    <property type="term" value="F:ATP binding"/>
    <property type="evidence" value="ECO:0007669"/>
    <property type="project" value="UniProtKB-UniRule"/>
</dbReference>
<gene>
    <name evidence="17" type="ORF">TRITD_3Bv1G281140</name>
</gene>
<dbReference type="Pfam" id="PF00069">
    <property type="entry name" value="Pkinase"/>
    <property type="match status" value="1"/>
</dbReference>
<name>A0A9R1QZK2_TRITD</name>
<evidence type="ECO:0000256" key="6">
    <source>
        <dbReference type="ARBA" id="ARBA00022737"/>
    </source>
</evidence>
<keyword evidence="3" id="KW-0723">Serine/threonine-protein kinase</keyword>
<dbReference type="FunFam" id="1.10.510.10:FF:001023">
    <property type="entry name" value="Os07g0541700 protein"/>
    <property type="match status" value="1"/>
</dbReference>
<comment type="similarity">
    <text evidence="1">Belongs to the disease resistance NB-LRR family.</text>
</comment>
<dbReference type="SMART" id="SM00220">
    <property type="entry name" value="S_TKc"/>
    <property type="match status" value="1"/>
</dbReference>
<dbReference type="Gene3D" id="3.30.200.20">
    <property type="entry name" value="Phosphorylase Kinase, domain 1"/>
    <property type="match status" value="1"/>
</dbReference>